<comment type="caution">
    <text evidence="12">The sequence shown here is derived from an EMBL/GenBank/DDBJ whole genome shotgun (WGS) entry which is preliminary data.</text>
</comment>
<dbReference type="InterPro" id="IPR011304">
    <property type="entry name" value="L-lactate_DH"/>
</dbReference>
<feature type="binding site" evidence="7">
    <location>
        <position position="143"/>
    </location>
    <ligand>
        <name>NAD(+)</name>
        <dbReference type="ChEBI" id="CHEBI:57540"/>
    </ligand>
</feature>
<reference evidence="12" key="2">
    <citation type="journal article" date="2021" name="PeerJ">
        <title>Extensive microbial diversity within the chicken gut microbiome revealed by metagenomics and culture.</title>
        <authorList>
            <person name="Gilroy R."/>
            <person name="Ravi A."/>
            <person name="Getino M."/>
            <person name="Pursley I."/>
            <person name="Horton D.L."/>
            <person name="Alikhan N.F."/>
            <person name="Baker D."/>
            <person name="Gharbi K."/>
            <person name="Hall N."/>
            <person name="Watson M."/>
            <person name="Adriaenssens E.M."/>
            <person name="Foster-Nyarko E."/>
            <person name="Jarju S."/>
            <person name="Secka A."/>
            <person name="Antonio M."/>
            <person name="Oren A."/>
            <person name="Chaudhuri R.R."/>
            <person name="La Ragione R."/>
            <person name="Hildebrand F."/>
            <person name="Pallen M.J."/>
        </authorList>
    </citation>
    <scope>NUCLEOTIDE SEQUENCE</scope>
    <source>
        <strain evidence="12">ChiW13-3771</strain>
    </source>
</reference>
<keyword evidence="5 7" id="KW-0520">NAD</keyword>
<dbReference type="PRINTS" id="PR00086">
    <property type="entry name" value="LLDHDRGNASE"/>
</dbReference>
<dbReference type="InterPro" id="IPR001236">
    <property type="entry name" value="Lactate/malate_DH_N"/>
</dbReference>
<organism evidence="12 13">
    <name type="scientific">Candidatus Fimimorpha faecalis</name>
    <dbReference type="NCBI Taxonomy" id="2840824"/>
    <lineage>
        <taxon>Bacteria</taxon>
        <taxon>Bacillati</taxon>
        <taxon>Bacillota</taxon>
        <taxon>Clostridia</taxon>
        <taxon>Eubacteriales</taxon>
        <taxon>Candidatus Fimimorpha</taxon>
    </lineage>
</organism>
<keyword evidence="4 7" id="KW-0560">Oxidoreductase</keyword>
<keyword evidence="7" id="KW-0963">Cytoplasm</keyword>
<dbReference type="PANTHER" id="PTHR43128">
    <property type="entry name" value="L-2-HYDROXYCARBOXYLATE DEHYDROGENASE (NAD(P)(+))"/>
    <property type="match status" value="1"/>
</dbReference>
<keyword evidence="7" id="KW-0597">Phosphoprotein</keyword>
<feature type="modified residue" description="Phosphotyrosine" evidence="7">
    <location>
        <position position="221"/>
    </location>
</feature>
<reference evidence="12" key="1">
    <citation type="submission" date="2020-10" db="EMBL/GenBank/DDBJ databases">
        <authorList>
            <person name="Gilroy R."/>
        </authorList>
    </citation>
    <scope>NUCLEOTIDE SEQUENCE</scope>
    <source>
        <strain evidence="12">ChiW13-3771</strain>
    </source>
</reference>
<feature type="binding site" evidence="7">
    <location>
        <position position="101"/>
    </location>
    <ligand>
        <name>NAD(+)</name>
        <dbReference type="ChEBI" id="CHEBI:57540"/>
    </ligand>
</feature>
<dbReference type="EMBL" id="DVHN01000052">
    <property type="protein sequence ID" value="HIR88208.1"/>
    <property type="molecule type" value="Genomic_DNA"/>
</dbReference>
<dbReference type="Gene3D" id="3.90.110.10">
    <property type="entry name" value="Lactate dehydrogenase/glycoside hydrolase, family 4, C-terminal"/>
    <property type="match status" value="1"/>
</dbReference>
<dbReference type="Gene3D" id="3.40.50.720">
    <property type="entry name" value="NAD(P)-binding Rossmann-like Domain"/>
    <property type="match status" value="1"/>
</dbReference>
<dbReference type="InterPro" id="IPR001557">
    <property type="entry name" value="L-lactate/malate_DH"/>
</dbReference>
<evidence type="ECO:0000259" key="11">
    <source>
        <dbReference type="Pfam" id="PF02866"/>
    </source>
</evidence>
<dbReference type="NCBIfam" id="TIGR01771">
    <property type="entry name" value="L-LDH-NAD"/>
    <property type="match status" value="1"/>
</dbReference>
<dbReference type="GO" id="GO:0004459">
    <property type="term" value="F:L-lactate dehydrogenase (NAD+) activity"/>
    <property type="evidence" value="ECO:0007669"/>
    <property type="project" value="UniProtKB-UniRule"/>
</dbReference>
<gene>
    <name evidence="7" type="primary">ldh</name>
    <name evidence="12" type="ORF">IAC96_04580</name>
</gene>
<evidence type="ECO:0000256" key="8">
    <source>
        <dbReference type="PIRSR" id="PIRSR000102-1"/>
    </source>
</evidence>
<dbReference type="EC" id="1.1.1.27" evidence="3 7"/>
<dbReference type="InterPro" id="IPR015955">
    <property type="entry name" value="Lactate_DH/Glyco_Ohase_4_C"/>
</dbReference>
<name>A0A9D1EDZ7_9FIRM</name>
<feature type="binding site" evidence="9">
    <location>
        <begin position="10"/>
        <end position="15"/>
    </location>
    <ligand>
        <name>NAD(+)</name>
        <dbReference type="ChEBI" id="CHEBI:57540"/>
    </ligand>
</feature>
<comment type="similarity">
    <text evidence="2 7">Belongs to the LDH/MDH superfamily. LDH family.</text>
</comment>
<dbReference type="NCBIfam" id="NF000824">
    <property type="entry name" value="PRK00066.1"/>
    <property type="match status" value="1"/>
</dbReference>
<feature type="binding site" evidence="7">
    <location>
        <position position="168"/>
    </location>
    <ligand>
        <name>beta-D-fructose 1,6-bisphosphate</name>
        <dbReference type="ChEBI" id="CHEBI:32966"/>
        <note>allosteric activator</note>
    </ligand>
</feature>
<protein>
    <recommendedName>
        <fullName evidence="3 7">L-lactate dehydrogenase</fullName>
        <shortName evidence="7">L-LDH</shortName>
        <ecNumber evidence="3 7">1.1.1.27</ecNumber>
    </recommendedName>
</protein>
<dbReference type="HAMAP" id="MF_00488">
    <property type="entry name" value="Lactate_dehydrog"/>
    <property type="match status" value="1"/>
</dbReference>
<dbReference type="PROSITE" id="PS00064">
    <property type="entry name" value="L_LDH"/>
    <property type="match status" value="1"/>
</dbReference>
<feature type="binding site" evidence="7">
    <location>
        <position position="153"/>
    </location>
    <ligand>
        <name>beta-D-fructose 1,6-bisphosphate</name>
        <dbReference type="ChEBI" id="CHEBI:32966"/>
        <note>allosteric activator</note>
    </ligand>
</feature>
<dbReference type="Pfam" id="PF02866">
    <property type="entry name" value="Ldh_1_C"/>
    <property type="match status" value="1"/>
</dbReference>
<dbReference type="GO" id="GO:0005737">
    <property type="term" value="C:cytoplasm"/>
    <property type="evidence" value="ECO:0007669"/>
    <property type="project" value="UniProtKB-SubCell"/>
</dbReference>
<dbReference type="Pfam" id="PF00056">
    <property type="entry name" value="Ldh_1_N"/>
    <property type="match status" value="1"/>
</dbReference>
<feature type="domain" description="Lactate/malate dehydrogenase N-terminal" evidence="10">
    <location>
        <begin position="5"/>
        <end position="142"/>
    </location>
</feature>
<evidence type="ECO:0000256" key="1">
    <source>
        <dbReference type="ARBA" id="ARBA00004843"/>
    </source>
</evidence>
<feature type="binding site" evidence="7">
    <location>
        <position position="14"/>
    </location>
    <ligand>
        <name>NAD(+)</name>
        <dbReference type="ChEBI" id="CHEBI:57540"/>
    </ligand>
</feature>
<keyword evidence="7" id="KW-0021">Allosteric enzyme</keyword>
<feature type="domain" description="Lactate/malate dehydrogenase C-terminal" evidence="11">
    <location>
        <begin position="145"/>
        <end position="309"/>
    </location>
</feature>
<comment type="pathway">
    <text evidence="1 7">Fermentation; pyruvate fermentation to lactate; (S)-lactate from pyruvate: step 1/1.</text>
</comment>
<evidence type="ECO:0000256" key="2">
    <source>
        <dbReference type="ARBA" id="ARBA00006054"/>
    </source>
</evidence>
<feature type="binding site" evidence="7">
    <location>
        <position position="88"/>
    </location>
    <ligand>
        <name>substrate</name>
    </ligand>
</feature>
<dbReference type="InterPro" id="IPR036291">
    <property type="entry name" value="NAD(P)-bd_dom_sf"/>
</dbReference>
<dbReference type="CDD" id="cd05292">
    <property type="entry name" value="LDH_2"/>
    <property type="match status" value="1"/>
</dbReference>
<comment type="subunit">
    <text evidence="7">Homotetramer.</text>
</comment>
<feature type="binding site" evidence="7">
    <location>
        <position position="40"/>
    </location>
    <ligand>
        <name>NAD(+)</name>
        <dbReference type="ChEBI" id="CHEBI:57540"/>
    </ligand>
</feature>
<dbReference type="SUPFAM" id="SSF56327">
    <property type="entry name" value="LDH C-terminal domain-like"/>
    <property type="match status" value="1"/>
</dbReference>
<evidence type="ECO:0000256" key="5">
    <source>
        <dbReference type="ARBA" id="ARBA00023027"/>
    </source>
</evidence>
<feature type="binding site" evidence="7">
    <location>
        <begin position="120"/>
        <end position="123"/>
    </location>
    <ligand>
        <name>substrate</name>
    </ligand>
</feature>
<feature type="binding site" evidence="7 9">
    <location>
        <begin position="118"/>
        <end position="120"/>
    </location>
    <ligand>
        <name>NAD(+)</name>
        <dbReference type="ChEBI" id="CHEBI:57540"/>
    </ligand>
</feature>
<dbReference type="SUPFAM" id="SSF51735">
    <property type="entry name" value="NAD(P)-binding Rossmann-fold domains"/>
    <property type="match status" value="1"/>
</dbReference>
<dbReference type="NCBIfam" id="NF004863">
    <property type="entry name" value="PRK06223.1"/>
    <property type="match status" value="1"/>
</dbReference>
<proteinExistence type="inferred from homology"/>
<accession>A0A9D1EDZ7</accession>
<dbReference type="GO" id="GO:0006089">
    <property type="term" value="P:lactate metabolic process"/>
    <property type="evidence" value="ECO:0007669"/>
    <property type="project" value="TreeGrafter"/>
</dbReference>
<dbReference type="PIRSF" id="PIRSF000102">
    <property type="entry name" value="Lac_mal_DH"/>
    <property type="match status" value="1"/>
</dbReference>
<comment type="function">
    <text evidence="7">Catalyzes the conversion of lactate to pyruvate.</text>
</comment>
<evidence type="ECO:0000259" key="10">
    <source>
        <dbReference type="Pfam" id="PF00056"/>
    </source>
</evidence>
<dbReference type="InterPro" id="IPR018177">
    <property type="entry name" value="L-lactate_DH_AS"/>
</dbReference>
<dbReference type="FunFam" id="3.40.50.720:FF:000018">
    <property type="entry name" value="Malate dehydrogenase"/>
    <property type="match status" value="1"/>
</dbReference>
<evidence type="ECO:0000313" key="12">
    <source>
        <dbReference type="EMBL" id="HIR88208.1"/>
    </source>
</evidence>
<feature type="binding site" evidence="7">
    <location>
        <begin position="148"/>
        <end position="151"/>
    </location>
    <ligand>
        <name>substrate</name>
    </ligand>
</feature>
<evidence type="ECO:0000313" key="13">
    <source>
        <dbReference type="Proteomes" id="UP000824201"/>
    </source>
</evidence>
<comment type="catalytic activity">
    <reaction evidence="6 7">
        <text>(S)-lactate + NAD(+) = pyruvate + NADH + H(+)</text>
        <dbReference type="Rhea" id="RHEA:23444"/>
        <dbReference type="ChEBI" id="CHEBI:15361"/>
        <dbReference type="ChEBI" id="CHEBI:15378"/>
        <dbReference type="ChEBI" id="CHEBI:16651"/>
        <dbReference type="ChEBI" id="CHEBI:57540"/>
        <dbReference type="ChEBI" id="CHEBI:57945"/>
        <dbReference type="EC" id="1.1.1.27"/>
    </reaction>
</comment>
<evidence type="ECO:0000256" key="7">
    <source>
        <dbReference type="HAMAP-Rule" id="MF_00488"/>
    </source>
</evidence>
<feature type="binding site" evidence="7">
    <location>
        <begin position="79"/>
        <end position="80"/>
    </location>
    <ligand>
        <name>NAD(+)</name>
        <dbReference type="ChEBI" id="CHEBI:57540"/>
    </ligand>
</feature>
<dbReference type="Proteomes" id="UP000824201">
    <property type="component" value="Unassembled WGS sequence"/>
</dbReference>
<evidence type="ECO:0000256" key="9">
    <source>
        <dbReference type="PIRSR" id="PIRSR000102-3"/>
    </source>
</evidence>
<evidence type="ECO:0000256" key="6">
    <source>
        <dbReference type="ARBA" id="ARBA00049258"/>
    </source>
</evidence>
<dbReference type="InterPro" id="IPR022383">
    <property type="entry name" value="Lactate/malate_DH_C"/>
</dbReference>
<evidence type="ECO:0000256" key="3">
    <source>
        <dbReference type="ARBA" id="ARBA00012967"/>
    </source>
</evidence>
<sequence>MNIQKAAIIGCGFVGASSAFSLMQRGLFSELVLLDANQKKAEGEAMDLSHGRPFAHPMKIYAGTYDDISDCALIIITAGANQKPGETRLDLVHKNVAIFKSIIPEITKRNFEGILMIVANPVDILTYAALKISGYPKERVFGSGTVLDTARFRYLLSEHLNVASRSVHAYIIGEHGDSELAVWSGANVSGIHINDFCELRGHFSHDEAMERIYKTVRDSAYEIIERKGATYYGVAMAVARIAESIVRDERSVLSVTSLMEGEYGLNDLCISVPTIVSQKGAEQVLEIPLSEKEQAELKKSAEELHKVLESLDL</sequence>
<feature type="binding site" evidence="7">
    <location>
        <position position="65"/>
    </location>
    <ligand>
        <name>NAD(+)</name>
        <dbReference type="ChEBI" id="CHEBI:57540"/>
    </ligand>
</feature>
<comment type="activity regulation">
    <text evidence="7">Allosterically activated by fructose 1,6-bisphosphate (FBP).</text>
</comment>
<dbReference type="AlphaFoldDB" id="A0A9D1EDZ7"/>
<feature type="active site" description="Proton acceptor" evidence="7 8">
    <location>
        <position position="175"/>
    </location>
</feature>
<feature type="binding site" evidence="7 9">
    <location>
        <position position="35"/>
    </location>
    <ligand>
        <name>NAD(+)</name>
        <dbReference type="ChEBI" id="CHEBI:57540"/>
    </ligand>
</feature>
<comment type="subcellular location">
    <subcellularLocation>
        <location evidence="7">Cytoplasm</location>
    </subcellularLocation>
</comment>
<dbReference type="GO" id="GO:0006096">
    <property type="term" value="P:glycolytic process"/>
    <property type="evidence" value="ECO:0007669"/>
    <property type="project" value="UniProtKB-UniRule"/>
</dbReference>
<feature type="binding site" evidence="9">
    <location>
        <position position="95"/>
    </location>
    <ligand>
        <name>NAD(+)</name>
        <dbReference type="ChEBI" id="CHEBI:57540"/>
    </ligand>
</feature>
<feature type="binding site" evidence="7">
    <location>
        <position position="82"/>
    </location>
    <ligand>
        <name>substrate</name>
    </ligand>
</feature>
<evidence type="ECO:0000256" key="4">
    <source>
        <dbReference type="ARBA" id="ARBA00023002"/>
    </source>
</evidence>
<feature type="binding site" evidence="7">
    <location>
        <position position="230"/>
    </location>
    <ligand>
        <name>substrate</name>
    </ligand>
</feature>
<dbReference type="PANTHER" id="PTHR43128:SF16">
    <property type="entry name" value="L-LACTATE DEHYDROGENASE"/>
    <property type="match status" value="1"/>
</dbReference>